<dbReference type="GO" id="GO:0008061">
    <property type="term" value="F:chitin binding"/>
    <property type="evidence" value="ECO:0007669"/>
    <property type="project" value="UniProtKB-UniRule"/>
</dbReference>
<evidence type="ECO:0000256" key="4">
    <source>
        <dbReference type="PROSITE-ProRule" id="PRU00261"/>
    </source>
</evidence>
<dbReference type="OrthoDB" id="73875at2759"/>
<dbReference type="InterPro" id="IPR017853">
    <property type="entry name" value="GH"/>
</dbReference>
<accession>A0A9P4R9N7</accession>
<dbReference type="PROSITE" id="PS51910">
    <property type="entry name" value="GH18_2"/>
    <property type="match status" value="1"/>
</dbReference>
<organism evidence="8 9">
    <name type="scientific">Polyplosphaeria fusca</name>
    <dbReference type="NCBI Taxonomy" id="682080"/>
    <lineage>
        <taxon>Eukaryota</taxon>
        <taxon>Fungi</taxon>
        <taxon>Dikarya</taxon>
        <taxon>Ascomycota</taxon>
        <taxon>Pezizomycotina</taxon>
        <taxon>Dothideomycetes</taxon>
        <taxon>Pleosporomycetidae</taxon>
        <taxon>Pleosporales</taxon>
        <taxon>Tetraplosphaeriaceae</taxon>
        <taxon>Polyplosphaeria</taxon>
    </lineage>
</organism>
<dbReference type="Gene3D" id="3.20.20.80">
    <property type="entry name" value="Glycosidases"/>
    <property type="match status" value="1"/>
</dbReference>
<comment type="caution">
    <text evidence="4">Lacks conserved residue(s) required for the propagation of feature annotation.</text>
</comment>
<dbReference type="GO" id="GO:0008843">
    <property type="term" value="F:endochitinase activity"/>
    <property type="evidence" value="ECO:0007669"/>
    <property type="project" value="UniProtKB-EC"/>
</dbReference>
<dbReference type="InterPro" id="IPR036861">
    <property type="entry name" value="Endochitinase-like_sf"/>
</dbReference>
<dbReference type="Proteomes" id="UP000799444">
    <property type="component" value="Unassembled WGS sequence"/>
</dbReference>
<dbReference type="AlphaFoldDB" id="A0A9P4R9N7"/>
<name>A0A9P4R9N7_9PLEO</name>
<reference evidence="8" key="1">
    <citation type="journal article" date="2020" name="Stud. Mycol.">
        <title>101 Dothideomycetes genomes: a test case for predicting lifestyles and emergence of pathogens.</title>
        <authorList>
            <person name="Haridas S."/>
            <person name="Albert R."/>
            <person name="Binder M."/>
            <person name="Bloem J."/>
            <person name="Labutti K."/>
            <person name="Salamov A."/>
            <person name="Andreopoulos B."/>
            <person name="Baker S."/>
            <person name="Barry K."/>
            <person name="Bills G."/>
            <person name="Bluhm B."/>
            <person name="Cannon C."/>
            <person name="Castanera R."/>
            <person name="Culley D."/>
            <person name="Daum C."/>
            <person name="Ezra D."/>
            <person name="Gonzalez J."/>
            <person name="Henrissat B."/>
            <person name="Kuo A."/>
            <person name="Liang C."/>
            <person name="Lipzen A."/>
            <person name="Lutzoni F."/>
            <person name="Magnuson J."/>
            <person name="Mondo S."/>
            <person name="Nolan M."/>
            <person name="Ohm R."/>
            <person name="Pangilinan J."/>
            <person name="Park H.-J."/>
            <person name="Ramirez L."/>
            <person name="Alfaro M."/>
            <person name="Sun H."/>
            <person name="Tritt A."/>
            <person name="Yoshinaga Y."/>
            <person name="Zwiers L.-H."/>
            <person name="Turgeon B."/>
            <person name="Goodwin S."/>
            <person name="Spatafora J."/>
            <person name="Crous P."/>
            <person name="Grigoriev I."/>
        </authorList>
    </citation>
    <scope>NUCLEOTIDE SEQUENCE</scope>
    <source>
        <strain evidence="8">CBS 125425</strain>
    </source>
</reference>
<dbReference type="Pfam" id="PF00187">
    <property type="entry name" value="Chitin_bind_1"/>
    <property type="match status" value="1"/>
</dbReference>
<comment type="caution">
    <text evidence="8">The sequence shown here is derived from an EMBL/GenBank/DDBJ whole genome shotgun (WGS) entry which is preliminary data.</text>
</comment>
<evidence type="ECO:0000256" key="1">
    <source>
        <dbReference type="ARBA" id="ARBA00008682"/>
    </source>
</evidence>
<evidence type="ECO:0000313" key="9">
    <source>
        <dbReference type="Proteomes" id="UP000799444"/>
    </source>
</evidence>
<dbReference type="EMBL" id="ML996106">
    <property type="protein sequence ID" value="KAF2738966.1"/>
    <property type="molecule type" value="Genomic_DNA"/>
</dbReference>
<gene>
    <name evidence="8" type="ORF">EJ04DRAFT_8051</name>
</gene>
<protein>
    <recommendedName>
        <fullName evidence="2">chitinase</fullName>
        <ecNumber evidence="2">3.2.1.14</ecNumber>
    </recommendedName>
</protein>
<dbReference type="InterPro" id="IPR001002">
    <property type="entry name" value="Chitin-bd_1"/>
</dbReference>
<dbReference type="InterPro" id="IPR001223">
    <property type="entry name" value="Glyco_hydro18_cat"/>
</dbReference>
<feature type="signal peptide" evidence="5">
    <location>
        <begin position="1"/>
        <end position="20"/>
    </location>
</feature>
<dbReference type="SUPFAM" id="SSF57016">
    <property type="entry name" value="Plant lectins/antimicrobial peptides"/>
    <property type="match status" value="1"/>
</dbReference>
<evidence type="ECO:0000256" key="2">
    <source>
        <dbReference type="ARBA" id="ARBA00012729"/>
    </source>
</evidence>
<keyword evidence="9" id="KW-1185">Reference proteome</keyword>
<keyword evidence="8" id="KW-0378">Hydrolase</keyword>
<feature type="chain" id="PRO_5040517069" description="chitinase" evidence="5">
    <location>
        <begin position="21"/>
        <end position="503"/>
    </location>
</feature>
<keyword evidence="3 4" id="KW-0147">Chitin-binding</keyword>
<evidence type="ECO:0000259" key="7">
    <source>
        <dbReference type="PROSITE" id="PS51910"/>
    </source>
</evidence>
<dbReference type="PANTHER" id="PTHR11177:SF333">
    <property type="entry name" value="CHITINASE"/>
    <property type="match status" value="1"/>
</dbReference>
<dbReference type="SUPFAM" id="SSF54556">
    <property type="entry name" value="Chitinase insertion domain"/>
    <property type="match status" value="1"/>
</dbReference>
<feature type="disulfide bond" evidence="4">
    <location>
        <begin position="133"/>
        <end position="147"/>
    </location>
</feature>
<comment type="similarity">
    <text evidence="1">Belongs to the glycosyl hydrolase 18 family. Chitinase class V subfamily.</text>
</comment>
<dbReference type="Gene3D" id="3.10.50.10">
    <property type="match status" value="1"/>
</dbReference>
<feature type="domain" description="Chitin-binding type-1" evidence="6">
    <location>
        <begin position="114"/>
        <end position="168"/>
    </location>
</feature>
<feature type="domain" description="GH18" evidence="7">
    <location>
        <begin position="184"/>
        <end position="503"/>
    </location>
</feature>
<dbReference type="PANTHER" id="PTHR11177">
    <property type="entry name" value="CHITINASE"/>
    <property type="match status" value="1"/>
</dbReference>
<dbReference type="GO" id="GO:0005975">
    <property type="term" value="P:carbohydrate metabolic process"/>
    <property type="evidence" value="ECO:0007669"/>
    <property type="project" value="InterPro"/>
</dbReference>
<proteinExistence type="inferred from homology"/>
<feature type="disulfide bond" evidence="4">
    <location>
        <begin position="128"/>
        <end position="140"/>
    </location>
</feature>
<keyword evidence="5" id="KW-0732">Signal</keyword>
<dbReference type="EC" id="3.2.1.14" evidence="2"/>
<sequence length="503" mass="55627">MRITFIPALLLAAFAVAADAVINSSALAIHYDDVPDISHAPPPPILDIGLNYILGQSLSGSFTVDSGGEGPVQCSKDKPCADGSCCNSDGKCGFQKAHCQPDPPTSCLSNCNATAMCGVDSEGGRKKCGLNLCCSYYGWCGTNSTHCGDKDENGFSTPCQKGFGGCEVVPPPKCPKEAGSASKGRKIGYYQGWNTRTRNCNRIFPEQIKSEGFTHLYWAFAAISPQTFHLVPSDPSDPDLYPRFTALKKPNLQTWIAVGGWDFSDPGTTHTTWSDMVSEDSSRAAFVKSAVALMEQYGFQGLDLDWEYPASPDRGGRDTDTENLTKLVKELREAFGTKYGLSSVLAPDYWYLRGMDPKAMEQYVDWFGFMAYDLHGFWDKYVETLGPRIRPQADLRDIEKDLLPLWFDKLDPKKINFGVAYYGRGYTVKEKSCMYFDCEFVGPSKKYGCTDFDGFMSNHEIQDLIKEKSLHPEIIRDAAMKQASFSNAVNIDLAIESWCANNE</sequence>
<dbReference type="CDD" id="cd00035">
    <property type="entry name" value="ChtBD1"/>
    <property type="match status" value="1"/>
</dbReference>
<dbReference type="Pfam" id="PF00704">
    <property type="entry name" value="Glyco_hydro_18"/>
    <property type="match status" value="1"/>
</dbReference>
<evidence type="ECO:0000256" key="5">
    <source>
        <dbReference type="SAM" id="SignalP"/>
    </source>
</evidence>
<evidence type="ECO:0000259" key="6">
    <source>
        <dbReference type="PROSITE" id="PS50941"/>
    </source>
</evidence>
<evidence type="ECO:0000313" key="8">
    <source>
        <dbReference type="EMBL" id="KAF2738966.1"/>
    </source>
</evidence>
<dbReference type="SMART" id="SM00270">
    <property type="entry name" value="ChtBD1"/>
    <property type="match status" value="2"/>
</dbReference>
<dbReference type="PROSITE" id="PS50941">
    <property type="entry name" value="CHIT_BIND_I_2"/>
    <property type="match status" value="1"/>
</dbReference>
<dbReference type="InterPro" id="IPR029070">
    <property type="entry name" value="Chitinase_insertion_sf"/>
</dbReference>
<dbReference type="SUPFAM" id="SSF51445">
    <property type="entry name" value="(Trans)glycosidases"/>
    <property type="match status" value="1"/>
</dbReference>
<dbReference type="InterPro" id="IPR050314">
    <property type="entry name" value="Glycosyl_Hydrlase_18"/>
</dbReference>
<dbReference type="SMART" id="SM00636">
    <property type="entry name" value="Glyco_18"/>
    <property type="match status" value="1"/>
</dbReference>
<evidence type="ECO:0000256" key="3">
    <source>
        <dbReference type="ARBA" id="ARBA00022669"/>
    </source>
</evidence>
<dbReference type="Gene3D" id="3.30.60.10">
    <property type="entry name" value="Endochitinase-like"/>
    <property type="match status" value="1"/>
</dbReference>
<dbReference type="InterPro" id="IPR011583">
    <property type="entry name" value="Chitinase_II/V-like_cat"/>
</dbReference>
<keyword evidence="4" id="KW-1015">Disulfide bond</keyword>